<gene>
    <name evidence="2" type="ORF">PIB30_023669</name>
</gene>
<keyword evidence="3" id="KW-1185">Reference proteome</keyword>
<feature type="compositionally biased region" description="Polar residues" evidence="1">
    <location>
        <begin position="80"/>
        <end position="92"/>
    </location>
</feature>
<accession>A0ABU6S9C1</accession>
<dbReference type="EMBL" id="JASCZI010060498">
    <property type="protein sequence ID" value="MED6132952.1"/>
    <property type="molecule type" value="Genomic_DNA"/>
</dbReference>
<sequence>MVEHTEVEKNQEEQEVRDRNDEAADNEVQSAPSQASPAQVNEDHIRENNNTTATEVENVEDVAGVSDRRAQGRRKKFPRTSPSSRAEFTSHNQHQDEVPRNSIAMKIQMRLMLVNKGDHQGDIMQDQSHLERGLCPYGRKRNSENSGT</sequence>
<evidence type="ECO:0000313" key="3">
    <source>
        <dbReference type="Proteomes" id="UP001341840"/>
    </source>
</evidence>
<proteinExistence type="predicted"/>
<name>A0ABU6S9C1_9FABA</name>
<dbReference type="Proteomes" id="UP001341840">
    <property type="component" value="Unassembled WGS sequence"/>
</dbReference>
<reference evidence="2 3" key="1">
    <citation type="journal article" date="2023" name="Plants (Basel)">
        <title>Bridging the Gap: Combining Genomics and Transcriptomics Approaches to Understand Stylosanthes scabra, an Orphan Legume from the Brazilian Caatinga.</title>
        <authorList>
            <person name="Ferreira-Neto J.R.C."/>
            <person name="da Silva M.D."/>
            <person name="Binneck E."/>
            <person name="de Melo N.F."/>
            <person name="da Silva R.H."/>
            <person name="de Melo A.L.T.M."/>
            <person name="Pandolfi V."/>
            <person name="Bustamante F.O."/>
            <person name="Brasileiro-Vidal A.C."/>
            <person name="Benko-Iseppon A.M."/>
        </authorList>
    </citation>
    <scope>NUCLEOTIDE SEQUENCE [LARGE SCALE GENOMIC DNA]</scope>
    <source>
        <tissue evidence="2">Leaves</tissue>
    </source>
</reference>
<evidence type="ECO:0000256" key="1">
    <source>
        <dbReference type="SAM" id="MobiDB-lite"/>
    </source>
</evidence>
<feature type="compositionally biased region" description="Polar residues" evidence="1">
    <location>
        <begin position="27"/>
        <end position="39"/>
    </location>
</feature>
<feature type="region of interest" description="Disordered" evidence="1">
    <location>
        <begin position="1"/>
        <end position="101"/>
    </location>
</feature>
<feature type="compositionally biased region" description="Basic and acidic residues" evidence="1">
    <location>
        <begin position="1"/>
        <end position="22"/>
    </location>
</feature>
<organism evidence="2 3">
    <name type="scientific">Stylosanthes scabra</name>
    <dbReference type="NCBI Taxonomy" id="79078"/>
    <lineage>
        <taxon>Eukaryota</taxon>
        <taxon>Viridiplantae</taxon>
        <taxon>Streptophyta</taxon>
        <taxon>Embryophyta</taxon>
        <taxon>Tracheophyta</taxon>
        <taxon>Spermatophyta</taxon>
        <taxon>Magnoliopsida</taxon>
        <taxon>eudicotyledons</taxon>
        <taxon>Gunneridae</taxon>
        <taxon>Pentapetalae</taxon>
        <taxon>rosids</taxon>
        <taxon>fabids</taxon>
        <taxon>Fabales</taxon>
        <taxon>Fabaceae</taxon>
        <taxon>Papilionoideae</taxon>
        <taxon>50 kb inversion clade</taxon>
        <taxon>dalbergioids sensu lato</taxon>
        <taxon>Dalbergieae</taxon>
        <taxon>Pterocarpus clade</taxon>
        <taxon>Stylosanthes</taxon>
    </lineage>
</organism>
<comment type="caution">
    <text evidence="2">The sequence shown here is derived from an EMBL/GenBank/DDBJ whole genome shotgun (WGS) entry which is preliminary data.</text>
</comment>
<feature type="region of interest" description="Disordered" evidence="1">
    <location>
        <begin position="125"/>
        <end position="148"/>
    </location>
</feature>
<evidence type="ECO:0000313" key="2">
    <source>
        <dbReference type="EMBL" id="MED6132952.1"/>
    </source>
</evidence>
<protein>
    <submittedName>
        <fullName evidence="2">Uncharacterized protein</fullName>
    </submittedName>
</protein>